<dbReference type="PANTHER" id="PTHR14140:SF27">
    <property type="entry name" value="OS04G0289800 PROTEIN"/>
    <property type="match status" value="1"/>
</dbReference>
<evidence type="ECO:0000313" key="6">
    <source>
        <dbReference type="Proteomes" id="UP001365542"/>
    </source>
</evidence>
<reference evidence="5 6" key="1">
    <citation type="submission" date="2019-10" db="EMBL/GenBank/DDBJ databases">
        <authorList>
            <person name="Palmer J.M."/>
        </authorList>
    </citation>
    <scope>NUCLEOTIDE SEQUENCE [LARGE SCALE GENOMIC DNA]</scope>
    <source>
        <strain evidence="5 6">TWF694</strain>
    </source>
</reference>
<dbReference type="SUPFAM" id="SSF88697">
    <property type="entry name" value="PUA domain-like"/>
    <property type="match status" value="1"/>
</dbReference>
<accession>A0AAV9XB64</accession>
<dbReference type="InterPro" id="IPR045134">
    <property type="entry name" value="UHRF1/2-like"/>
</dbReference>
<evidence type="ECO:0000256" key="2">
    <source>
        <dbReference type="PROSITE-ProRule" id="PRU00358"/>
    </source>
</evidence>
<keyword evidence="6" id="KW-1185">Reference proteome</keyword>
<name>A0AAV9XB64_9PEZI</name>
<dbReference type="Pfam" id="PF02182">
    <property type="entry name" value="SAD_SRA"/>
    <property type="match status" value="1"/>
</dbReference>
<protein>
    <recommendedName>
        <fullName evidence="4">YDG domain-containing protein</fullName>
    </recommendedName>
</protein>
<dbReference type="InterPro" id="IPR036987">
    <property type="entry name" value="SRA-YDG_sf"/>
</dbReference>
<dbReference type="InterPro" id="IPR015947">
    <property type="entry name" value="PUA-like_sf"/>
</dbReference>
<evidence type="ECO:0000259" key="4">
    <source>
        <dbReference type="PROSITE" id="PS51015"/>
    </source>
</evidence>
<organism evidence="5 6">
    <name type="scientific">Orbilia ellipsospora</name>
    <dbReference type="NCBI Taxonomy" id="2528407"/>
    <lineage>
        <taxon>Eukaryota</taxon>
        <taxon>Fungi</taxon>
        <taxon>Dikarya</taxon>
        <taxon>Ascomycota</taxon>
        <taxon>Pezizomycotina</taxon>
        <taxon>Orbiliomycetes</taxon>
        <taxon>Orbiliales</taxon>
        <taxon>Orbiliaceae</taxon>
        <taxon>Orbilia</taxon>
    </lineage>
</organism>
<feature type="region of interest" description="Disordered" evidence="3">
    <location>
        <begin position="1"/>
        <end position="41"/>
    </location>
</feature>
<gene>
    <name evidence="5" type="ORF">TWF694_011131</name>
</gene>
<dbReference type="AlphaFoldDB" id="A0AAV9XB64"/>
<feature type="domain" description="YDG" evidence="4">
    <location>
        <begin position="217"/>
        <end position="372"/>
    </location>
</feature>
<dbReference type="EMBL" id="JAVHJO010000008">
    <property type="protein sequence ID" value="KAK6538252.1"/>
    <property type="molecule type" value="Genomic_DNA"/>
</dbReference>
<dbReference type="Proteomes" id="UP001365542">
    <property type="component" value="Unassembled WGS sequence"/>
</dbReference>
<feature type="compositionally biased region" description="Low complexity" evidence="3">
    <location>
        <begin position="111"/>
        <end position="122"/>
    </location>
</feature>
<feature type="region of interest" description="Disordered" evidence="3">
    <location>
        <begin position="111"/>
        <end position="141"/>
    </location>
</feature>
<dbReference type="PANTHER" id="PTHR14140">
    <property type="entry name" value="E3 UBIQUITIN-PROTEIN LIGASE UHRF-RELATED"/>
    <property type="match status" value="1"/>
</dbReference>
<evidence type="ECO:0000313" key="5">
    <source>
        <dbReference type="EMBL" id="KAK6538252.1"/>
    </source>
</evidence>
<dbReference type="SMART" id="SM00466">
    <property type="entry name" value="SRA"/>
    <property type="match status" value="1"/>
</dbReference>
<dbReference type="GO" id="GO:0016567">
    <property type="term" value="P:protein ubiquitination"/>
    <property type="evidence" value="ECO:0007669"/>
    <property type="project" value="TreeGrafter"/>
</dbReference>
<dbReference type="Gene3D" id="2.30.280.10">
    <property type="entry name" value="SRA-YDG"/>
    <property type="match status" value="1"/>
</dbReference>
<dbReference type="PROSITE" id="PS51015">
    <property type="entry name" value="YDG"/>
    <property type="match status" value="1"/>
</dbReference>
<proteinExistence type="predicted"/>
<sequence>MDQRAIDPSLLQSLSNEAGPSATDVVAASDPAAEPSSGRNKSLAQQISAELDKHAEYDDVSIRAAVLRAVVDGFPTQQCEAMYLVIAEIEGTDLDNIQCLLDDYRARVGLGSSSRGNRSESSYNLEGSKQRRQSPGVEVPRQDSSNYFTCDAILALEFILKNPVFYLQCKDADKKAQRGEQSEATLDNAEVGLVAPSDESGPGIQVGVTGPIGNFFGHAPNIPIGFLLATRKEVTSSGLHRRPMGSVHGKAAEGCYSILITGGYKEDCAQGNSIVFTGVGGSHGSLSTKLRKPGSALSIDGLTGPLPLNTENRALSRSMETQQPIRVIISEKFDVPYKPKKGFIYLGLFKVGEKREDPNSAGHNILRFRLDPYDDETDAFITSLQAQK</sequence>
<dbReference type="GO" id="GO:0005634">
    <property type="term" value="C:nucleus"/>
    <property type="evidence" value="ECO:0007669"/>
    <property type="project" value="UniProtKB-SubCell"/>
</dbReference>
<evidence type="ECO:0000256" key="1">
    <source>
        <dbReference type="ARBA" id="ARBA00023242"/>
    </source>
</evidence>
<dbReference type="GO" id="GO:0044027">
    <property type="term" value="P:negative regulation of gene expression via chromosomal CpG island methylation"/>
    <property type="evidence" value="ECO:0007669"/>
    <property type="project" value="TreeGrafter"/>
</dbReference>
<evidence type="ECO:0000256" key="3">
    <source>
        <dbReference type="SAM" id="MobiDB-lite"/>
    </source>
</evidence>
<comment type="subcellular location">
    <subcellularLocation>
        <location evidence="2">Nucleus</location>
    </subcellularLocation>
</comment>
<keyword evidence="1 2" id="KW-0539">Nucleus</keyword>
<dbReference type="InterPro" id="IPR003105">
    <property type="entry name" value="SRA_YDG"/>
</dbReference>
<dbReference type="GO" id="GO:0061630">
    <property type="term" value="F:ubiquitin protein ligase activity"/>
    <property type="evidence" value="ECO:0007669"/>
    <property type="project" value="TreeGrafter"/>
</dbReference>
<comment type="caution">
    <text evidence="5">The sequence shown here is derived from an EMBL/GenBank/DDBJ whole genome shotgun (WGS) entry which is preliminary data.</text>
</comment>